<dbReference type="Gene3D" id="2.60.40.10">
    <property type="entry name" value="Immunoglobulins"/>
    <property type="match status" value="1"/>
</dbReference>
<feature type="compositionally biased region" description="Low complexity" evidence="1">
    <location>
        <begin position="32"/>
        <end position="46"/>
    </location>
</feature>
<evidence type="ECO:0000313" key="4">
    <source>
        <dbReference type="Proteomes" id="UP000319142"/>
    </source>
</evidence>
<name>A0A558BD56_9GAMM</name>
<dbReference type="CDD" id="cd00063">
    <property type="entry name" value="FN3"/>
    <property type="match status" value="1"/>
</dbReference>
<dbReference type="SMART" id="SM00060">
    <property type="entry name" value="FN3"/>
    <property type="match status" value="1"/>
</dbReference>
<evidence type="ECO:0000259" key="2">
    <source>
        <dbReference type="PROSITE" id="PS50853"/>
    </source>
</evidence>
<comment type="caution">
    <text evidence="3">The sequence shown here is derived from an EMBL/GenBank/DDBJ whole genome shotgun (WGS) entry which is preliminary data.</text>
</comment>
<dbReference type="PROSITE" id="PS50853">
    <property type="entry name" value="FN3"/>
    <property type="match status" value="1"/>
</dbReference>
<organism evidence="3 4">
    <name type="scientific">Marinobacter vinifirmus</name>
    <dbReference type="NCBI Taxonomy" id="355591"/>
    <lineage>
        <taxon>Bacteria</taxon>
        <taxon>Pseudomonadati</taxon>
        <taxon>Pseudomonadota</taxon>
        <taxon>Gammaproteobacteria</taxon>
        <taxon>Pseudomonadales</taxon>
        <taxon>Marinobacteraceae</taxon>
        <taxon>Marinobacter</taxon>
    </lineage>
</organism>
<dbReference type="InterPro" id="IPR036116">
    <property type="entry name" value="FN3_sf"/>
</dbReference>
<dbReference type="Pfam" id="PF00041">
    <property type="entry name" value="fn3"/>
    <property type="match status" value="1"/>
</dbReference>
<protein>
    <submittedName>
        <fullName evidence="3">Fibronectin type III domain-containing protein</fullName>
    </submittedName>
</protein>
<dbReference type="InterPro" id="IPR013783">
    <property type="entry name" value="Ig-like_fold"/>
</dbReference>
<dbReference type="InterPro" id="IPR003961">
    <property type="entry name" value="FN3_dom"/>
</dbReference>
<dbReference type="Proteomes" id="UP000319142">
    <property type="component" value="Unassembled WGS sequence"/>
</dbReference>
<dbReference type="AlphaFoldDB" id="A0A558BD56"/>
<evidence type="ECO:0000256" key="1">
    <source>
        <dbReference type="SAM" id="MobiDB-lite"/>
    </source>
</evidence>
<dbReference type="EMBL" id="VMRX01000013">
    <property type="protein sequence ID" value="TVT34443.1"/>
    <property type="molecule type" value="Genomic_DNA"/>
</dbReference>
<feature type="region of interest" description="Disordered" evidence="1">
    <location>
        <begin position="31"/>
        <end position="77"/>
    </location>
</feature>
<feature type="domain" description="Fibronectin type-III" evidence="2">
    <location>
        <begin position="47"/>
        <end position="152"/>
    </location>
</feature>
<accession>A0A558BD56</accession>
<dbReference type="SUPFAM" id="SSF49265">
    <property type="entry name" value="Fibronectin type III"/>
    <property type="match status" value="1"/>
</dbReference>
<dbReference type="RefSeq" id="WP_199458120.1">
    <property type="nucleotide sequence ID" value="NZ_VMRX01000013.1"/>
</dbReference>
<proteinExistence type="predicted"/>
<dbReference type="PROSITE" id="PS51257">
    <property type="entry name" value="PROKAR_LIPOPROTEIN"/>
    <property type="match status" value="1"/>
</dbReference>
<sequence length="152" mass="15854">MPHFLQKFPLYLVVVLFGVLLAGCGGGGSGDDVGSARAGGSSVPSGQESAVGSESVSERKAVLSWTAPSSREDGSGLSMSELDSYVIRYGQDKDNLTEQVVVPDAAAEDSQSYPSYTITGLKPGTWYFTVQAQDHAGLLSAPSEMVSKKISS</sequence>
<reference evidence="3 4" key="1">
    <citation type="submission" date="2019-07" db="EMBL/GenBank/DDBJ databases">
        <title>The pathways for chlorine oxyanion respiration interact through the shared metabolite chlorate.</title>
        <authorList>
            <person name="Barnum T.P."/>
            <person name="Cheng Y."/>
            <person name="Hill K.A."/>
            <person name="Lucas L.N."/>
            <person name="Carlson H.K."/>
            <person name="Coates J.D."/>
        </authorList>
    </citation>
    <scope>NUCLEOTIDE SEQUENCE [LARGE SCALE GENOMIC DNA]</scope>
    <source>
        <strain evidence="3">UCB</strain>
    </source>
</reference>
<gene>
    <name evidence="3" type="ORF">FHK81_05405</name>
</gene>
<evidence type="ECO:0000313" key="3">
    <source>
        <dbReference type="EMBL" id="TVT34443.1"/>
    </source>
</evidence>